<sequence>MKKKLIMLIIGMAQLFNLIFFVTYGYAKEITVYVDGDRVNFPDSKPYINEDNRTMVPIRFISEHLGSNVNWNEKSNAVEINYKNTKIYLEIGKKYALVNNLTISLDTNAVINDNRTMVPLRFIAESHDTIVDWIPETYSVVITSKELLKEQIEVKETISVLQKSLHDRDIEKTMNLFTPEKMEHYRPFFEKYRELMPDMAKPFSEAKLTFVTSDKIINQEIVKSGELALPFDSKVFHIKMIKINNQWFFESF</sequence>
<dbReference type="AlphaFoldDB" id="A0A845L8S1"/>
<dbReference type="Proteomes" id="UP000463470">
    <property type="component" value="Unassembled WGS sequence"/>
</dbReference>
<dbReference type="Gene3D" id="3.30.457.10">
    <property type="entry name" value="Copper amine oxidase-like, N-terminal domain"/>
    <property type="match status" value="1"/>
</dbReference>
<evidence type="ECO:0000259" key="1">
    <source>
        <dbReference type="Pfam" id="PF07833"/>
    </source>
</evidence>
<proteinExistence type="predicted"/>
<dbReference type="EMBL" id="WXEY01000010">
    <property type="protein sequence ID" value="MZP30118.1"/>
    <property type="molecule type" value="Genomic_DNA"/>
</dbReference>
<reference evidence="2 3" key="1">
    <citation type="submission" date="2020-01" db="EMBL/GenBank/DDBJ databases">
        <title>Whole-genome sequence of Heliobacterium undosum DSM 13378.</title>
        <authorList>
            <person name="Kyndt J.A."/>
            <person name="Meyer T.E."/>
        </authorList>
    </citation>
    <scope>NUCLEOTIDE SEQUENCE [LARGE SCALE GENOMIC DNA]</scope>
    <source>
        <strain evidence="2 3">DSM 13378</strain>
    </source>
</reference>
<accession>A0A845L8S1</accession>
<dbReference type="RefSeq" id="WP_161258652.1">
    <property type="nucleotide sequence ID" value="NZ_WXEY01000010.1"/>
</dbReference>
<organism evidence="2 3">
    <name type="scientific">Heliomicrobium undosum</name>
    <dbReference type="NCBI Taxonomy" id="121734"/>
    <lineage>
        <taxon>Bacteria</taxon>
        <taxon>Bacillati</taxon>
        <taxon>Bacillota</taxon>
        <taxon>Clostridia</taxon>
        <taxon>Eubacteriales</taxon>
        <taxon>Heliobacteriaceae</taxon>
        <taxon>Heliomicrobium</taxon>
    </lineage>
</organism>
<dbReference type="InterPro" id="IPR036582">
    <property type="entry name" value="Mao_N_sf"/>
</dbReference>
<feature type="domain" description="Copper amine oxidase-like N-terminal" evidence="1">
    <location>
        <begin position="33"/>
        <end position="142"/>
    </location>
</feature>
<comment type="caution">
    <text evidence="2">The sequence shown here is derived from an EMBL/GenBank/DDBJ whole genome shotgun (WGS) entry which is preliminary data.</text>
</comment>
<evidence type="ECO:0000313" key="2">
    <source>
        <dbReference type="EMBL" id="MZP30118.1"/>
    </source>
</evidence>
<gene>
    <name evidence="2" type="ORF">GTO91_10405</name>
</gene>
<evidence type="ECO:0000313" key="3">
    <source>
        <dbReference type="Proteomes" id="UP000463470"/>
    </source>
</evidence>
<dbReference type="SUPFAM" id="SSF55383">
    <property type="entry name" value="Copper amine oxidase, domain N"/>
    <property type="match status" value="1"/>
</dbReference>
<dbReference type="OrthoDB" id="2379109at2"/>
<keyword evidence="3" id="KW-1185">Reference proteome</keyword>
<name>A0A845L8S1_9FIRM</name>
<protein>
    <recommendedName>
        <fullName evidence="1">Copper amine oxidase-like N-terminal domain-containing protein</fullName>
    </recommendedName>
</protein>
<dbReference type="Pfam" id="PF07833">
    <property type="entry name" value="Cu_amine_oxidN1"/>
    <property type="match status" value="1"/>
</dbReference>
<dbReference type="InterPro" id="IPR012854">
    <property type="entry name" value="Cu_amine_oxidase-like_N"/>
</dbReference>